<dbReference type="EMBL" id="QYUQ01000002">
    <property type="protein sequence ID" value="RJG02406.1"/>
    <property type="molecule type" value="Genomic_DNA"/>
</dbReference>
<dbReference type="SMART" id="SM00448">
    <property type="entry name" value="REC"/>
    <property type="match status" value="1"/>
</dbReference>
<accession>A0A3A3GJC8</accession>
<dbReference type="PROSITE" id="PS50005">
    <property type="entry name" value="TPR"/>
    <property type="match status" value="1"/>
</dbReference>
<dbReference type="InterPro" id="IPR052048">
    <property type="entry name" value="ST_Response_Regulator"/>
</dbReference>
<dbReference type="InterPro" id="IPR019734">
    <property type="entry name" value="TPR_rpt"/>
</dbReference>
<reference evidence="5" key="1">
    <citation type="submission" date="2018-09" db="EMBL/GenBank/DDBJ databases">
        <authorList>
            <person name="Zhu H."/>
        </authorList>
    </citation>
    <scope>NUCLEOTIDE SEQUENCE [LARGE SCALE GENOMIC DNA]</scope>
    <source>
        <strain evidence="5">K1S02-23</strain>
    </source>
</reference>
<keyword evidence="2" id="KW-0802">TPR repeat</keyword>
<dbReference type="PANTHER" id="PTHR43228">
    <property type="entry name" value="TWO-COMPONENT RESPONSE REGULATOR"/>
    <property type="match status" value="1"/>
</dbReference>
<evidence type="ECO:0000313" key="4">
    <source>
        <dbReference type="EMBL" id="RJG02406.1"/>
    </source>
</evidence>
<dbReference type="Pfam" id="PF14559">
    <property type="entry name" value="TPR_19"/>
    <property type="match status" value="1"/>
</dbReference>
<dbReference type="PROSITE" id="PS50110">
    <property type="entry name" value="RESPONSE_REGULATORY"/>
    <property type="match status" value="1"/>
</dbReference>
<dbReference type="CDD" id="cd17589">
    <property type="entry name" value="REC_TPR"/>
    <property type="match status" value="1"/>
</dbReference>
<dbReference type="AlphaFoldDB" id="A0A3A3GJC8"/>
<feature type="domain" description="Response regulatory" evidence="3">
    <location>
        <begin position="8"/>
        <end position="127"/>
    </location>
</feature>
<comment type="caution">
    <text evidence="1">Lacks conserved residue(s) required for the propagation of feature annotation.</text>
</comment>
<dbReference type="PANTHER" id="PTHR43228:SF1">
    <property type="entry name" value="TWO-COMPONENT RESPONSE REGULATOR ARR22"/>
    <property type="match status" value="1"/>
</dbReference>
<dbReference type="Gene3D" id="3.40.50.2300">
    <property type="match status" value="1"/>
</dbReference>
<dbReference type="SUPFAM" id="SSF48452">
    <property type="entry name" value="TPR-like"/>
    <property type="match status" value="2"/>
</dbReference>
<dbReference type="Gene3D" id="1.25.40.10">
    <property type="entry name" value="Tetratricopeptide repeat domain"/>
    <property type="match status" value="2"/>
</dbReference>
<keyword evidence="5" id="KW-1185">Reference proteome</keyword>
<evidence type="ECO:0000256" key="2">
    <source>
        <dbReference type="PROSITE-ProRule" id="PRU00339"/>
    </source>
</evidence>
<dbReference type="OrthoDB" id="7298659at2"/>
<sequence length="537" mass="59542">MTDFSQLTALIIDPNPGMRANLHNMLNLCHLTKVEHAVSAGAAIRQLQGKSYDIIICEYDLGEGQDGQQLLEDLRHNQIISLWAIYFIVTAERAYEKVLGAAELGPTDYILKPFTADMLLERIVRALDKRAIFQPVHQLIAQSRLHEAVTACATGAASQPRHANDFMRLRAEVHMALGEAQQAETIYRQLIEMRTVAWARLGLAKAVYHQERFADAESLLRELVAENNKYMDAYDWLARTHEKIGQLAQAQQVLQDAVAISPHAVRRLRKLGEVALAAGDVGIAERSFQQVVSKARYSTFRDPEDHVKLVKTLVTKGDTQQAATVIRDLQKSLNGNDKMPACRALSSALLHESLGDAVRAAQELEAAVAACREPIGMSAEMKMVLANTCLANNLDQGASEVMLEVMNNAANGAEMARAMSIFERHGRADLAEKTAQESRRQVVELVSSGADKARQGDYKGAVEAMQAAVQKLPDNPQVIFNAAVAILKYLENLGWDRQLGERCRRLIDRARELEPANPRLASLAELHRQIMRKHGLD</sequence>
<dbReference type="InterPro" id="IPR011006">
    <property type="entry name" value="CheY-like_superfamily"/>
</dbReference>
<comment type="caution">
    <text evidence="4">The sequence shown here is derived from an EMBL/GenBank/DDBJ whole genome shotgun (WGS) entry which is preliminary data.</text>
</comment>
<evidence type="ECO:0000256" key="1">
    <source>
        <dbReference type="PROSITE-ProRule" id="PRU00169"/>
    </source>
</evidence>
<dbReference type="InterPro" id="IPR011990">
    <property type="entry name" value="TPR-like_helical_dom_sf"/>
</dbReference>
<feature type="repeat" description="TPR" evidence="2">
    <location>
        <begin position="231"/>
        <end position="264"/>
    </location>
</feature>
<gene>
    <name evidence="4" type="ORF">D3878_13140</name>
</gene>
<proteinExistence type="predicted"/>
<evidence type="ECO:0000259" key="3">
    <source>
        <dbReference type="PROSITE" id="PS50110"/>
    </source>
</evidence>
<dbReference type="GO" id="GO:0000160">
    <property type="term" value="P:phosphorelay signal transduction system"/>
    <property type="evidence" value="ECO:0007669"/>
    <property type="project" value="InterPro"/>
</dbReference>
<dbReference type="SUPFAM" id="SSF52172">
    <property type="entry name" value="CheY-like"/>
    <property type="match status" value="1"/>
</dbReference>
<name>A0A3A3GJC8_9BURK</name>
<dbReference type="Proteomes" id="UP000266327">
    <property type="component" value="Unassembled WGS sequence"/>
</dbReference>
<protein>
    <submittedName>
        <fullName evidence="4">Response regulator</fullName>
    </submittedName>
</protein>
<dbReference type="Pfam" id="PF00072">
    <property type="entry name" value="Response_reg"/>
    <property type="match status" value="1"/>
</dbReference>
<evidence type="ECO:0000313" key="5">
    <source>
        <dbReference type="Proteomes" id="UP000266327"/>
    </source>
</evidence>
<dbReference type="InterPro" id="IPR001789">
    <property type="entry name" value="Sig_transdc_resp-reg_receiver"/>
</dbReference>
<organism evidence="4 5">
    <name type="scientific">Noviherbaspirillum sedimenti</name>
    <dbReference type="NCBI Taxonomy" id="2320865"/>
    <lineage>
        <taxon>Bacteria</taxon>
        <taxon>Pseudomonadati</taxon>
        <taxon>Pseudomonadota</taxon>
        <taxon>Betaproteobacteria</taxon>
        <taxon>Burkholderiales</taxon>
        <taxon>Oxalobacteraceae</taxon>
        <taxon>Noviherbaspirillum</taxon>
    </lineage>
</organism>
<dbReference type="RefSeq" id="WP_119785907.1">
    <property type="nucleotide sequence ID" value="NZ_QYUQ01000002.1"/>
</dbReference>